<evidence type="ECO:0000256" key="2">
    <source>
        <dbReference type="ARBA" id="ARBA00022670"/>
    </source>
</evidence>
<keyword evidence="2 7" id="KW-0645">Protease</keyword>
<dbReference type="InterPro" id="IPR023828">
    <property type="entry name" value="Peptidase_S8_Ser-AS"/>
</dbReference>
<feature type="active site" description="Charge relay system" evidence="6 7">
    <location>
        <position position="561"/>
    </location>
</feature>
<protein>
    <submittedName>
        <fullName evidence="13">Uncharacterized protein</fullName>
    </submittedName>
</protein>
<organism evidence="13 14">
    <name type="scientific">Spirodela intermedia</name>
    <name type="common">Intermediate duckweed</name>
    <dbReference type="NCBI Taxonomy" id="51605"/>
    <lineage>
        <taxon>Eukaryota</taxon>
        <taxon>Viridiplantae</taxon>
        <taxon>Streptophyta</taxon>
        <taxon>Embryophyta</taxon>
        <taxon>Tracheophyta</taxon>
        <taxon>Spermatophyta</taxon>
        <taxon>Magnoliopsida</taxon>
        <taxon>Liliopsida</taxon>
        <taxon>Araceae</taxon>
        <taxon>Lemnoideae</taxon>
        <taxon>Spirodela</taxon>
    </lineage>
</organism>
<evidence type="ECO:0000259" key="9">
    <source>
        <dbReference type="Pfam" id="PF00082"/>
    </source>
</evidence>
<keyword evidence="14" id="KW-1185">Reference proteome</keyword>
<dbReference type="AlphaFoldDB" id="A0A7I8LJZ8"/>
<evidence type="ECO:0000259" key="11">
    <source>
        <dbReference type="Pfam" id="PF05922"/>
    </source>
</evidence>
<dbReference type="Pfam" id="PF05922">
    <property type="entry name" value="Inhibitor_I9"/>
    <property type="match status" value="1"/>
</dbReference>
<dbReference type="Pfam" id="PF17766">
    <property type="entry name" value="fn3_6"/>
    <property type="match status" value="1"/>
</dbReference>
<evidence type="ECO:0000259" key="10">
    <source>
        <dbReference type="Pfam" id="PF02225"/>
    </source>
</evidence>
<dbReference type="PANTHER" id="PTHR10795">
    <property type="entry name" value="PROPROTEIN CONVERTASE SUBTILISIN/KEXIN"/>
    <property type="match status" value="1"/>
</dbReference>
<dbReference type="Gene3D" id="3.50.30.30">
    <property type="match status" value="1"/>
</dbReference>
<evidence type="ECO:0000259" key="12">
    <source>
        <dbReference type="Pfam" id="PF17766"/>
    </source>
</evidence>
<proteinExistence type="inferred from homology"/>
<feature type="active site" description="Charge relay system" evidence="6 7">
    <location>
        <position position="153"/>
    </location>
</feature>
<name>A0A7I8LJZ8_SPIIN</name>
<feature type="domain" description="Inhibitor I9" evidence="11">
    <location>
        <begin position="30"/>
        <end position="116"/>
    </location>
</feature>
<evidence type="ECO:0000256" key="1">
    <source>
        <dbReference type="ARBA" id="ARBA00011073"/>
    </source>
</evidence>
<feature type="domain" description="PA" evidence="10">
    <location>
        <begin position="404"/>
        <end position="473"/>
    </location>
</feature>
<dbReference type="InterPro" id="IPR034197">
    <property type="entry name" value="Peptidases_S8_3"/>
</dbReference>
<feature type="domain" description="Subtilisin-like protease fibronectin type-III" evidence="12">
    <location>
        <begin position="674"/>
        <end position="769"/>
    </location>
</feature>
<reference evidence="13" key="1">
    <citation type="submission" date="2020-02" db="EMBL/GenBank/DDBJ databases">
        <authorList>
            <person name="Scholz U."/>
            <person name="Mascher M."/>
            <person name="Fiebig A."/>
        </authorList>
    </citation>
    <scope>NUCLEOTIDE SEQUENCE</scope>
</reference>
<dbReference type="Pfam" id="PF00082">
    <property type="entry name" value="Peptidase_S8"/>
    <property type="match status" value="1"/>
</dbReference>
<dbReference type="FunFam" id="3.40.50.200:FF:000006">
    <property type="entry name" value="Subtilisin-like protease SBT1.5"/>
    <property type="match status" value="1"/>
</dbReference>
<dbReference type="Pfam" id="PF02225">
    <property type="entry name" value="PA"/>
    <property type="match status" value="1"/>
</dbReference>
<feature type="chain" id="PRO_5029556462" evidence="8">
    <location>
        <begin position="27"/>
        <end position="772"/>
    </location>
</feature>
<dbReference type="Gene3D" id="2.60.40.2310">
    <property type="match status" value="1"/>
</dbReference>
<evidence type="ECO:0000256" key="5">
    <source>
        <dbReference type="ARBA" id="ARBA00022825"/>
    </source>
</evidence>
<dbReference type="InterPro" id="IPR036852">
    <property type="entry name" value="Peptidase_S8/S53_dom_sf"/>
</dbReference>
<dbReference type="CDD" id="cd02120">
    <property type="entry name" value="PA_subtilisin_like"/>
    <property type="match status" value="1"/>
</dbReference>
<accession>A0A7I8LJZ8</accession>
<keyword evidence="3 8" id="KW-0732">Signal</keyword>
<dbReference type="FunFam" id="3.30.70.80:FF:000002">
    <property type="entry name" value="Subtilisin-like protease SBT5.3"/>
    <property type="match status" value="1"/>
</dbReference>
<dbReference type="InterPro" id="IPR000209">
    <property type="entry name" value="Peptidase_S8/S53_dom"/>
</dbReference>
<sequence length="772" mass="82611">MRSSRRVHLSILWFFLFSQWPTTTSAVRKSYVVYMGSHPRTRGEGFSVQTDEVTASHYEFLGSFLGSKEKAQEAIFYSYTRYINGFAAVLDEKEAMEISKSPRVMTVFPNEGQELHTTRSWEFLGLEVDGIVTADSIWTKARFGEDTIIGNLDTGVWPESTSFNDKDLGPVPSRWKGICENGPNDPFRCNRKLIGARSFNKGYVAAVGTSDASVKTTRDFDGHGTHTLSIAGGAFAPGASLFGFGNGTAKGGSPNARLAAYKVCWPILRDTLCFDADTIAAFDAAIHDGVDVLSVSLGGPPSDYLGNGIAIGSFHAVKNGITVVCSGGNYGPYWETVSNVAPWIFTVAASTVDREFPAYAVLGNGKQLKGQSFSSTILPPGRFYPLITSLDARAPNSTLDEAAFCFIGALDPQKVKGKIVVCFVGNVTGAAKSRAVLLAGGVGMLLPNIPNQGNNVIAQAFVLPALGLSFRNGGILEAYMNSAKSPVASIRPPTTALGTKPAPFMAYFSSRGPNVINPEILKPDITAPGVSILAAFTEAAGPSNEPFDTRTVPFNSLSGTSMSCPHISGVAGLLKTLHPDWSPAAIKSAIMTTATTEDNQRNPILDSFFFNATPFSYGAGHVHPNRAMDPGLVYDLATEDYLDFLCAMGYSTSQVAAFSGTSFSCPLNPRRPLDLNYPSITVPRLSGRTTVWRKVKNVGTPGKYAVHVNAPPGISVTVDPVSIEFTDYGQEESFNVTLEANVGAVAGEYVYGRLTWSDMIHNVTSPLVIGIV</sequence>
<dbReference type="InterPro" id="IPR003137">
    <property type="entry name" value="PA_domain"/>
</dbReference>
<feature type="domain" description="Peptidase S8/S53" evidence="9">
    <location>
        <begin position="144"/>
        <end position="601"/>
    </location>
</feature>
<dbReference type="CDD" id="cd04852">
    <property type="entry name" value="Peptidases_S8_3"/>
    <property type="match status" value="1"/>
</dbReference>
<dbReference type="InterPro" id="IPR041469">
    <property type="entry name" value="Subtilisin-like_FN3"/>
</dbReference>
<dbReference type="FunFam" id="2.60.40.2310:FF:000002">
    <property type="entry name" value="p69E protein-like"/>
    <property type="match status" value="1"/>
</dbReference>
<evidence type="ECO:0000256" key="4">
    <source>
        <dbReference type="ARBA" id="ARBA00022801"/>
    </source>
</evidence>
<feature type="active site" description="Charge relay system" evidence="6 7">
    <location>
        <position position="223"/>
    </location>
</feature>
<feature type="signal peptide" evidence="8">
    <location>
        <begin position="1"/>
        <end position="26"/>
    </location>
</feature>
<dbReference type="PROSITE" id="PS51892">
    <property type="entry name" value="SUBTILASE"/>
    <property type="match status" value="1"/>
</dbReference>
<dbReference type="GO" id="GO:0004252">
    <property type="term" value="F:serine-type endopeptidase activity"/>
    <property type="evidence" value="ECO:0007669"/>
    <property type="project" value="UniProtKB-UniRule"/>
</dbReference>
<dbReference type="InterPro" id="IPR045051">
    <property type="entry name" value="SBT"/>
</dbReference>
<dbReference type="GO" id="GO:0006508">
    <property type="term" value="P:proteolysis"/>
    <property type="evidence" value="ECO:0007669"/>
    <property type="project" value="UniProtKB-KW"/>
</dbReference>
<gene>
    <name evidence="13" type="ORF">SI8410_16020256</name>
</gene>
<dbReference type="PRINTS" id="PR00723">
    <property type="entry name" value="SUBTILISIN"/>
</dbReference>
<comment type="similarity">
    <text evidence="1 7">Belongs to the peptidase S8 family.</text>
</comment>
<evidence type="ECO:0000313" key="14">
    <source>
        <dbReference type="Proteomes" id="UP000663760"/>
    </source>
</evidence>
<evidence type="ECO:0000256" key="8">
    <source>
        <dbReference type="SAM" id="SignalP"/>
    </source>
</evidence>
<dbReference type="PROSITE" id="PS00138">
    <property type="entry name" value="SUBTILASE_SER"/>
    <property type="match status" value="1"/>
</dbReference>
<evidence type="ECO:0000313" key="13">
    <source>
        <dbReference type="EMBL" id="CAA7409578.1"/>
    </source>
</evidence>
<dbReference type="OrthoDB" id="206201at2759"/>
<evidence type="ECO:0000256" key="3">
    <source>
        <dbReference type="ARBA" id="ARBA00022729"/>
    </source>
</evidence>
<dbReference type="InterPro" id="IPR037045">
    <property type="entry name" value="S8pro/Inhibitor_I9_sf"/>
</dbReference>
<keyword evidence="5 7" id="KW-0720">Serine protease</keyword>
<dbReference type="SUPFAM" id="SSF52743">
    <property type="entry name" value="Subtilisin-like"/>
    <property type="match status" value="1"/>
</dbReference>
<dbReference type="FunFam" id="3.50.30.30:FF:000005">
    <property type="entry name" value="subtilisin-like protease SBT1.5"/>
    <property type="match status" value="1"/>
</dbReference>
<keyword evidence="4 7" id="KW-0378">Hydrolase</keyword>
<evidence type="ECO:0000256" key="6">
    <source>
        <dbReference type="PIRSR" id="PIRSR615500-1"/>
    </source>
</evidence>
<dbReference type="Proteomes" id="UP000663760">
    <property type="component" value="Chromosome 16"/>
</dbReference>
<evidence type="ECO:0000256" key="7">
    <source>
        <dbReference type="PROSITE-ProRule" id="PRU01240"/>
    </source>
</evidence>
<dbReference type="InterPro" id="IPR010259">
    <property type="entry name" value="S8pro/Inhibitor_I9"/>
</dbReference>
<dbReference type="EMBL" id="LR746279">
    <property type="protein sequence ID" value="CAA7409578.1"/>
    <property type="molecule type" value="Genomic_DNA"/>
</dbReference>
<dbReference type="Gene3D" id="3.40.50.200">
    <property type="entry name" value="Peptidase S8/S53 domain"/>
    <property type="match status" value="1"/>
</dbReference>
<dbReference type="Gene3D" id="3.30.70.80">
    <property type="entry name" value="Peptidase S8 propeptide/proteinase inhibitor I9"/>
    <property type="match status" value="1"/>
</dbReference>
<dbReference type="InterPro" id="IPR015500">
    <property type="entry name" value="Peptidase_S8_subtilisin-rel"/>
</dbReference>